<sequence>MAPLPRRAKARRRRTGSWTSSGQLLRSNYGCTAFGVATIRARSAAYAPAFARTVDWRALRGRCKAWARQPMNAALLVWLAFVAAGVAFVFLLMTGALNSAVPDAWRRRRWTEVANQVLNALSTVMCVYQHPRLCHHLALLFQWRDADARELRGVYGNNAGGARRERLHVGVVLLLLHGTCFAQYAYCTLFWSFTSQTRPDWAVNTCMALGLGFPVAAALDMVYGPLGGGKSVLPESSDEVVLALEESTAVNASQSQYSRVVVTKAEWAGGLFDLADDPAVAVLSLDVHRLGLGNMYVHVFTFALLCTAPVLVFAVAALSIHDATLGSLVGAAGALLSVLGLLYGGFRRAQMRRRLGLPGDRSMCGGRPATADYVKWLLCAPCALAQEVRTGNLYDVEDLSLEEKEKPAMAPLDREGCAVPWTGRQCGSDCCTARAGDGSGYHHHVSIRFMSDAAAAVRLLLSGDNHLPPLTVKLLHARLLRLDLLTDLSPLLLGALSSTGLHLHALRVHSLLPNPSHLTFPFAFKAASRLPDRLSAGLQLHGRSLKLP</sequence>
<protein>
    <submittedName>
        <fullName evidence="7">Uncharacterized protein</fullName>
    </submittedName>
</protein>
<keyword evidence="3 6" id="KW-1133">Transmembrane helix</keyword>
<dbReference type="STRING" id="4540.A0A3L6R7N1"/>
<dbReference type="PANTHER" id="PTHR31045:SF16">
    <property type="entry name" value="OS12G0109633 PROTEIN"/>
    <property type="match status" value="1"/>
</dbReference>
<reference evidence="8" key="1">
    <citation type="journal article" date="2019" name="Nat. Commun.">
        <title>The genome of broomcorn millet.</title>
        <authorList>
            <person name="Zou C."/>
            <person name="Miki D."/>
            <person name="Li D."/>
            <person name="Tang Q."/>
            <person name="Xiao L."/>
            <person name="Rajput S."/>
            <person name="Deng P."/>
            <person name="Jia W."/>
            <person name="Huang R."/>
            <person name="Zhang M."/>
            <person name="Sun Y."/>
            <person name="Hu J."/>
            <person name="Fu X."/>
            <person name="Schnable P.S."/>
            <person name="Li F."/>
            <person name="Zhang H."/>
            <person name="Feng B."/>
            <person name="Zhu X."/>
            <person name="Liu R."/>
            <person name="Schnable J.C."/>
            <person name="Zhu J.-K."/>
            <person name="Zhang H."/>
        </authorList>
    </citation>
    <scope>NUCLEOTIDE SEQUENCE [LARGE SCALE GENOMIC DNA]</scope>
</reference>
<evidence type="ECO:0000256" key="6">
    <source>
        <dbReference type="SAM" id="Phobius"/>
    </source>
</evidence>
<dbReference type="InterPro" id="IPR021369">
    <property type="entry name" value="DUF2985"/>
</dbReference>
<feature type="compositionally biased region" description="Basic residues" evidence="5">
    <location>
        <begin position="1"/>
        <end position="15"/>
    </location>
</feature>
<dbReference type="EMBL" id="PQIB02000009">
    <property type="protein sequence ID" value="RLM98846.1"/>
    <property type="molecule type" value="Genomic_DNA"/>
</dbReference>
<dbReference type="InterPro" id="IPR006461">
    <property type="entry name" value="PLAC_motif_containing"/>
</dbReference>
<feature type="transmembrane region" description="Helical" evidence="6">
    <location>
        <begin position="201"/>
        <end position="223"/>
    </location>
</feature>
<feature type="transmembrane region" description="Helical" evidence="6">
    <location>
        <begin position="299"/>
        <end position="320"/>
    </location>
</feature>
<dbReference type="OrthoDB" id="6407410at2759"/>
<keyword evidence="8" id="KW-1185">Reference proteome</keyword>
<keyword evidence="4 6" id="KW-0472">Membrane</keyword>
<feature type="transmembrane region" description="Helical" evidence="6">
    <location>
        <begin position="326"/>
        <end position="346"/>
    </location>
</feature>
<gene>
    <name evidence="7" type="ORF">C2845_PM06G16030</name>
</gene>
<dbReference type="Proteomes" id="UP000275267">
    <property type="component" value="Unassembled WGS sequence"/>
</dbReference>
<evidence type="ECO:0000256" key="5">
    <source>
        <dbReference type="SAM" id="MobiDB-lite"/>
    </source>
</evidence>
<evidence type="ECO:0000256" key="3">
    <source>
        <dbReference type="ARBA" id="ARBA00022989"/>
    </source>
</evidence>
<organism evidence="7 8">
    <name type="scientific">Panicum miliaceum</name>
    <name type="common">Proso millet</name>
    <name type="synonym">Broomcorn millet</name>
    <dbReference type="NCBI Taxonomy" id="4540"/>
    <lineage>
        <taxon>Eukaryota</taxon>
        <taxon>Viridiplantae</taxon>
        <taxon>Streptophyta</taxon>
        <taxon>Embryophyta</taxon>
        <taxon>Tracheophyta</taxon>
        <taxon>Spermatophyta</taxon>
        <taxon>Magnoliopsida</taxon>
        <taxon>Liliopsida</taxon>
        <taxon>Poales</taxon>
        <taxon>Poaceae</taxon>
        <taxon>PACMAD clade</taxon>
        <taxon>Panicoideae</taxon>
        <taxon>Panicodae</taxon>
        <taxon>Paniceae</taxon>
        <taxon>Panicinae</taxon>
        <taxon>Panicum</taxon>
        <taxon>Panicum sect. Panicum</taxon>
    </lineage>
</organism>
<keyword evidence="2 6" id="KW-0812">Transmembrane</keyword>
<name>A0A3L6R7N1_PANMI</name>
<dbReference type="PANTHER" id="PTHR31045">
    <property type="entry name" value="PLAC8 FAMILY PROTEIN-RELATED"/>
    <property type="match status" value="1"/>
</dbReference>
<comment type="subcellular location">
    <subcellularLocation>
        <location evidence="1">Membrane</location>
    </subcellularLocation>
</comment>
<evidence type="ECO:0000256" key="2">
    <source>
        <dbReference type="ARBA" id="ARBA00022692"/>
    </source>
</evidence>
<feature type="transmembrane region" description="Helical" evidence="6">
    <location>
        <begin position="75"/>
        <end position="101"/>
    </location>
</feature>
<dbReference type="GO" id="GO:0016020">
    <property type="term" value="C:membrane"/>
    <property type="evidence" value="ECO:0007669"/>
    <property type="project" value="UniProtKB-SubCell"/>
</dbReference>
<feature type="transmembrane region" description="Helical" evidence="6">
    <location>
        <begin position="167"/>
        <end position="186"/>
    </location>
</feature>
<dbReference type="Pfam" id="PF11204">
    <property type="entry name" value="DUF2985"/>
    <property type="match status" value="1"/>
</dbReference>
<accession>A0A3L6R7N1</accession>
<evidence type="ECO:0000256" key="1">
    <source>
        <dbReference type="ARBA" id="ARBA00004370"/>
    </source>
</evidence>
<dbReference type="AlphaFoldDB" id="A0A3L6R7N1"/>
<evidence type="ECO:0000313" key="7">
    <source>
        <dbReference type="EMBL" id="RLM98846.1"/>
    </source>
</evidence>
<evidence type="ECO:0000313" key="8">
    <source>
        <dbReference type="Proteomes" id="UP000275267"/>
    </source>
</evidence>
<comment type="caution">
    <text evidence="7">The sequence shown here is derived from an EMBL/GenBank/DDBJ whole genome shotgun (WGS) entry which is preliminary data.</text>
</comment>
<dbReference type="NCBIfam" id="TIGR01571">
    <property type="entry name" value="A_thal_Cys_rich"/>
    <property type="match status" value="1"/>
</dbReference>
<feature type="region of interest" description="Disordered" evidence="5">
    <location>
        <begin position="1"/>
        <end position="21"/>
    </location>
</feature>
<evidence type="ECO:0000256" key="4">
    <source>
        <dbReference type="ARBA" id="ARBA00023136"/>
    </source>
</evidence>
<dbReference type="GO" id="GO:0051762">
    <property type="term" value="P:sesquiterpene biosynthetic process"/>
    <property type="evidence" value="ECO:0007669"/>
    <property type="project" value="TreeGrafter"/>
</dbReference>
<dbReference type="GO" id="GO:0009975">
    <property type="term" value="F:cyclase activity"/>
    <property type="evidence" value="ECO:0007669"/>
    <property type="project" value="TreeGrafter"/>
</dbReference>
<proteinExistence type="predicted"/>